<feature type="compositionally biased region" description="Pro residues" evidence="6">
    <location>
        <begin position="58"/>
        <end position="69"/>
    </location>
</feature>
<gene>
    <name evidence="7" type="ORF">N7G274_007951</name>
</gene>
<feature type="compositionally biased region" description="Low complexity" evidence="6">
    <location>
        <begin position="70"/>
        <end position="86"/>
    </location>
</feature>
<dbReference type="CDD" id="cd07979">
    <property type="entry name" value="HFD_TAF9"/>
    <property type="match status" value="1"/>
</dbReference>
<comment type="subcellular location">
    <subcellularLocation>
        <location evidence="1">Nucleus</location>
    </subcellularLocation>
</comment>
<evidence type="ECO:0000256" key="3">
    <source>
        <dbReference type="ARBA" id="ARBA00023015"/>
    </source>
</evidence>
<dbReference type="InterPro" id="IPR051431">
    <property type="entry name" value="TFIID_subunit_9"/>
</dbReference>
<feature type="region of interest" description="Disordered" evidence="6">
    <location>
        <begin position="250"/>
        <end position="299"/>
    </location>
</feature>
<dbReference type="EMBL" id="JBEFKJ010000026">
    <property type="protein sequence ID" value="KAL2039283.1"/>
    <property type="molecule type" value="Genomic_DNA"/>
</dbReference>
<sequence length="299" mass="31863">MRLGKLASTLHPKRAQLRNISTNLLSLTNPNPPLLLHCAACSHPTMASLNGAPSELDPQPPTNISPPTQPTTTSTAANPSIPPTSTLDSGLTKRPNNARLLHMILSNYGVTAYQERVPLQLLDFAYRYTASTLQDALHFTSEGYGTTSSTGAGAGAAGSSGRKGAENAAAHHDLSAVTLSALRLSIASRTHYQFNSTLPKEFYGELAAERNRVALPGPQKEWGMRLPPEQYCLLGVGWELKEEWDEEMGDADEGVGVGVMEEGEDGEGGEDEEEEEGGRMEDIFGGGADGGDADREMEG</sequence>
<dbReference type="Gene3D" id="1.10.20.10">
    <property type="entry name" value="Histone, subunit A"/>
    <property type="match status" value="1"/>
</dbReference>
<keyword evidence="8" id="KW-1185">Reference proteome</keyword>
<evidence type="ECO:0000256" key="6">
    <source>
        <dbReference type="SAM" id="MobiDB-lite"/>
    </source>
</evidence>
<dbReference type="SUPFAM" id="SSF47113">
    <property type="entry name" value="Histone-fold"/>
    <property type="match status" value="1"/>
</dbReference>
<dbReference type="PANTHER" id="PTHR48068:SF4">
    <property type="entry name" value="TATA-BOX BINDING PROTEIN ASSOCIATED FACTOR 9"/>
    <property type="match status" value="1"/>
</dbReference>
<protein>
    <recommendedName>
        <fullName evidence="9">TFIID-31kDa-domain-containing protein</fullName>
    </recommendedName>
</protein>
<feature type="region of interest" description="Disordered" evidence="6">
    <location>
        <begin position="49"/>
        <end position="93"/>
    </location>
</feature>
<evidence type="ECO:0008006" key="9">
    <source>
        <dbReference type="Google" id="ProtNLM"/>
    </source>
</evidence>
<keyword evidence="4" id="KW-0804">Transcription</keyword>
<comment type="similarity">
    <text evidence="2">Belongs to the TAF9 family.</text>
</comment>
<dbReference type="Proteomes" id="UP001590950">
    <property type="component" value="Unassembled WGS sequence"/>
</dbReference>
<dbReference type="InterPro" id="IPR009072">
    <property type="entry name" value="Histone-fold"/>
</dbReference>
<dbReference type="PANTHER" id="PTHR48068">
    <property type="entry name" value="TAF9 RNA POLYMERASE II, TATA BOX-BINDING PROTEIN (TBP)-ASSOCIATED FACTOR"/>
    <property type="match status" value="1"/>
</dbReference>
<evidence type="ECO:0000256" key="2">
    <source>
        <dbReference type="ARBA" id="ARBA00007646"/>
    </source>
</evidence>
<evidence type="ECO:0000256" key="5">
    <source>
        <dbReference type="ARBA" id="ARBA00023242"/>
    </source>
</evidence>
<accession>A0ABR4A0Z3</accession>
<evidence type="ECO:0000256" key="4">
    <source>
        <dbReference type="ARBA" id="ARBA00023163"/>
    </source>
</evidence>
<dbReference type="Pfam" id="PF02291">
    <property type="entry name" value="TFIID-31kDa"/>
    <property type="match status" value="1"/>
</dbReference>
<evidence type="ECO:0000313" key="8">
    <source>
        <dbReference type="Proteomes" id="UP001590950"/>
    </source>
</evidence>
<name>A0ABR4A0Z3_9LECA</name>
<organism evidence="7 8">
    <name type="scientific">Stereocaulon virgatum</name>
    <dbReference type="NCBI Taxonomy" id="373712"/>
    <lineage>
        <taxon>Eukaryota</taxon>
        <taxon>Fungi</taxon>
        <taxon>Dikarya</taxon>
        <taxon>Ascomycota</taxon>
        <taxon>Pezizomycotina</taxon>
        <taxon>Lecanoromycetes</taxon>
        <taxon>OSLEUM clade</taxon>
        <taxon>Lecanoromycetidae</taxon>
        <taxon>Lecanorales</taxon>
        <taxon>Lecanorineae</taxon>
        <taxon>Stereocaulaceae</taxon>
        <taxon>Stereocaulon</taxon>
    </lineage>
</organism>
<evidence type="ECO:0000256" key="1">
    <source>
        <dbReference type="ARBA" id="ARBA00004123"/>
    </source>
</evidence>
<keyword evidence="3" id="KW-0805">Transcription regulation</keyword>
<reference evidence="7 8" key="1">
    <citation type="submission" date="2024-09" db="EMBL/GenBank/DDBJ databases">
        <title>Rethinking Asexuality: The Enigmatic Case of Functional Sexual Genes in Lepraria (Stereocaulaceae).</title>
        <authorList>
            <person name="Doellman M."/>
            <person name="Sun Y."/>
            <person name="Barcenas-Pena A."/>
            <person name="Lumbsch H.T."/>
            <person name="Grewe F."/>
        </authorList>
    </citation>
    <scope>NUCLEOTIDE SEQUENCE [LARGE SCALE GENOMIC DNA]</scope>
    <source>
        <strain evidence="7 8">Mercado 3170</strain>
    </source>
</reference>
<keyword evidence="5" id="KW-0539">Nucleus</keyword>
<dbReference type="InterPro" id="IPR003162">
    <property type="entry name" value="TFIID-31"/>
</dbReference>
<evidence type="ECO:0000313" key="7">
    <source>
        <dbReference type="EMBL" id="KAL2039283.1"/>
    </source>
</evidence>
<comment type="caution">
    <text evidence="7">The sequence shown here is derived from an EMBL/GenBank/DDBJ whole genome shotgun (WGS) entry which is preliminary data.</text>
</comment>
<feature type="compositionally biased region" description="Acidic residues" evidence="6">
    <location>
        <begin position="261"/>
        <end position="276"/>
    </location>
</feature>
<proteinExistence type="inferred from homology"/>